<comment type="caution">
    <text evidence="2">The sequence shown here is derived from an EMBL/GenBank/DDBJ whole genome shotgun (WGS) entry which is preliminary data.</text>
</comment>
<dbReference type="PANTHER" id="PTHR34964">
    <property type="entry name" value="MEMBRANE LIPOPROTEIN-RELATED"/>
    <property type="match status" value="1"/>
</dbReference>
<dbReference type="PANTHER" id="PTHR34964:SF1">
    <property type="entry name" value="MEMBRANE LIPOPROTEIN"/>
    <property type="match status" value="1"/>
</dbReference>
<organism evidence="2 3">
    <name type="scientific">Mucuna pruriens</name>
    <name type="common">Velvet bean</name>
    <name type="synonym">Dolichos pruriens</name>
    <dbReference type="NCBI Taxonomy" id="157652"/>
    <lineage>
        <taxon>Eukaryota</taxon>
        <taxon>Viridiplantae</taxon>
        <taxon>Streptophyta</taxon>
        <taxon>Embryophyta</taxon>
        <taxon>Tracheophyta</taxon>
        <taxon>Spermatophyta</taxon>
        <taxon>Magnoliopsida</taxon>
        <taxon>eudicotyledons</taxon>
        <taxon>Gunneridae</taxon>
        <taxon>Pentapetalae</taxon>
        <taxon>rosids</taxon>
        <taxon>fabids</taxon>
        <taxon>Fabales</taxon>
        <taxon>Fabaceae</taxon>
        <taxon>Papilionoideae</taxon>
        <taxon>50 kb inversion clade</taxon>
        <taxon>NPAAA clade</taxon>
        <taxon>indigoferoid/millettioid clade</taxon>
        <taxon>Phaseoleae</taxon>
        <taxon>Mucuna</taxon>
    </lineage>
</organism>
<protein>
    <submittedName>
        <fullName evidence="2">Uncharacterized protein</fullName>
    </submittedName>
</protein>
<evidence type="ECO:0000256" key="1">
    <source>
        <dbReference type="SAM" id="Phobius"/>
    </source>
</evidence>
<gene>
    <name evidence="2" type="ORF">CR513_04787</name>
</gene>
<keyword evidence="1" id="KW-0472">Membrane</keyword>
<accession>A0A371I6J1</accession>
<keyword evidence="3" id="KW-1185">Reference proteome</keyword>
<dbReference type="AlphaFoldDB" id="A0A371I6J1"/>
<feature type="non-terminal residue" evidence="2">
    <location>
        <position position="1"/>
    </location>
</feature>
<reference evidence="2" key="1">
    <citation type="submission" date="2018-05" db="EMBL/GenBank/DDBJ databases">
        <title>Draft genome of Mucuna pruriens seed.</title>
        <authorList>
            <person name="Nnadi N.E."/>
            <person name="Vos R."/>
            <person name="Hasami M.H."/>
            <person name="Devisetty U.K."/>
            <person name="Aguiy J.C."/>
        </authorList>
    </citation>
    <scope>NUCLEOTIDE SEQUENCE [LARGE SCALE GENOMIC DNA]</scope>
    <source>
        <strain evidence="2">JCA_2017</strain>
    </source>
</reference>
<dbReference type="EMBL" id="QJKJ01000801">
    <property type="protein sequence ID" value="RDY10655.1"/>
    <property type="molecule type" value="Genomic_DNA"/>
</dbReference>
<proteinExistence type="predicted"/>
<feature type="transmembrane region" description="Helical" evidence="1">
    <location>
        <begin position="12"/>
        <end position="36"/>
    </location>
</feature>
<evidence type="ECO:0000313" key="2">
    <source>
        <dbReference type="EMBL" id="RDY10655.1"/>
    </source>
</evidence>
<sequence>MPVGGPGSERTFIWIITCILFMCVLAGGGCLIAYTFFPESGIPSWTPLLGITLVSLPWTFWLLTFFYRIFSRCCGCRIDVVGIGKEGLGYGNGGHDHEIAPGAVDASIFAQHVETANLRPESTARPILERRAKRKQRE</sequence>
<feature type="transmembrane region" description="Helical" evidence="1">
    <location>
        <begin position="48"/>
        <end position="70"/>
    </location>
</feature>
<dbReference type="OrthoDB" id="784693at2759"/>
<keyword evidence="1" id="KW-0812">Transmembrane</keyword>
<dbReference type="Proteomes" id="UP000257109">
    <property type="component" value="Unassembled WGS sequence"/>
</dbReference>
<name>A0A371I6J1_MUCPR</name>
<evidence type="ECO:0000313" key="3">
    <source>
        <dbReference type="Proteomes" id="UP000257109"/>
    </source>
</evidence>
<keyword evidence="1" id="KW-1133">Transmembrane helix</keyword>